<evidence type="ECO:0000313" key="2">
    <source>
        <dbReference type="Proteomes" id="UP001368328"/>
    </source>
</evidence>
<keyword evidence="2" id="KW-1185">Reference proteome</keyword>
<name>A0ABZ2MZX4_9BACI</name>
<dbReference type="EMBL" id="CP147403">
    <property type="protein sequence ID" value="WXB90721.1"/>
    <property type="molecule type" value="Genomic_DNA"/>
</dbReference>
<dbReference type="RefSeq" id="WP_338789007.1">
    <property type="nucleotide sequence ID" value="NZ_CP147403.1"/>
</dbReference>
<organism evidence="1 2">
    <name type="scientific">Metabacillus rhizosphaerae</name>
    <dbReference type="NCBI Taxonomy" id="3117747"/>
    <lineage>
        <taxon>Bacteria</taxon>
        <taxon>Bacillati</taxon>
        <taxon>Bacillota</taxon>
        <taxon>Bacilli</taxon>
        <taxon>Bacillales</taxon>
        <taxon>Bacillaceae</taxon>
        <taxon>Metabacillus</taxon>
    </lineage>
</organism>
<proteinExistence type="predicted"/>
<reference evidence="1 2" key="1">
    <citation type="submission" date="2024-02" db="EMBL/GenBank/DDBJ databases">
        <title>Seven novel Bacillus-like species.</title>
        <authorList>
            <person name="Liu G."/>
        </authorList>
    </citation>
    <scope>NUCLEOTIDE SEQUENCE [LARGE SCALE GENOMIC DNA]</scope>
    <source>
        <strain evidence="1 2">FJAT-53654</strain>
    </source>
</reference>
<dbReference type="Proteomes" id="UP001368328">
    <property type="component" value="Chromosome"/>
</dbReference>
<sequence length="79" mass="9001">MDLFNAELRRIRITLIFLTIIIAFSSGDHTVTVEDNSYSSSQDVYPQFDYSHMVDLGNGHFGLLTAHSAWKSSLELFLF</sequence>
<gene>
    <name evidence="1" type="ORF">WCV66_11270</name>
</gene>
<protein>
    <submittedName>
        <fullName evidence="1">Uncharacterized protein</fullName>
    </submittedName>
</protein>
<evidence type="ECO:0000313" key="1">
    <source>
        <dbReference type="EMBL" id="WXB90721.1"/>
    </source>
</evidence>
<accession>A0ABZ2MZX4</accession>